<dbReference type="Proteomes" id="UP000276133">
    <property type="component" value="Unassembled WGS sequence"/>
</dbReference>
<gene>
    <name evidence="1" type="ORF">BpHYR1_036208</name>
</gene>
<proteinExistence type="predicted"/>
<keyword evidence="2" id="KW-1185">Reference proteome</keyword>
<name>A0A3M7S7K6_BRAPC</name>
<accession>A0A3M7S7K6</accession>
<reference evidence="1 2" key="1">
    <citation type="journal article" date="2018" name="Sci. Rep.">
        <title>Genomic signatures of local adaptation to the degree of environmental predictability in rotifers.</title>
        <authorList>
            <person name="Franch-Gras L."/>
            <person name="Hahn C."/>
            <person name="Garcia-Roger E.M."/>
            <person name="Carmona M.J."/>
            <person name="Serra M."/>
            <person name="Gomez A."/>
        </authorList>
    </citation>
    <scope>NUCLEOTIDE SEQUENCE [LARGE SCALE GENOMIC DNA]</scope>
    <source>
        <strain evidence="1">HYR1</strain>
    </source>
</reference>
<protein>
    <submittedName>
        <fullName evidence="1">Uncharacterized protein</fullName>
    </submittedName>
</protein>
<sequence>MYQQNRASARNLLKTKTIHKFSRSFSLSHHKLHLLKYLKAEIIDTWNGKKFMWTGSWLHGTS</sequence>
<evidence type="ECO:0000313" key="2">
    <source>
        <dbReference type="Proteomes" id="UP000276133"/>
    </source>
</evidence>
<dbReference type="EMBL" id="REGN01001910">
    <property type="protein sequence ID" value="RNA31669.1"/>
    <property type="molecule type" value="Genomic_DNA"/>
</dbReference>
<evidence type="ECO:0000313" key="1">
    <source>
        <dbReference type="EMBL" id="RNA31669.1"/>
    </source>
</evidence>
<comment type="caution">
    <text evidence="1">The sequence shown here is derived from an EMBL/GenBank/DDBJ whole genome shotgun (WGS) entry which is preliminary data.</text>
</comment>
<dbReference type="AlphaFoldDB" id="A0A3M7S7K6"/>
<organism evidence="1 2">
    <name type="scientific">Brachionus plicatilis</name>
    <name type="common">Marine rotifer</name>
    <name type="synonym">Brachionus muelleri</name>
    <dbReference type="NCBI Taxonomy" id="10195"/>
    <lineage>
        <taxon>Eukaryota</taxon>
        <taxon>Metazoa</taxon>
        <taxon>Spiralia</taxon>
        <taxon>Gnathifera</taxon>
        <taxon>Rotifera</taxon>
        <taxon>Eurotatoria</taxon>
        <taxon>Monogononta</taxon>
        <taxon>Pseudotrocha</taxon>
        <taxon>Ploima</taxon>
        <taxon>Brachionidae</taxon>
        <taxon>Brachionus</taxon>
    </lineage>
</organism>